<keyword evidence="2" id="KW-0808">Transferase</keyword>
<protein>
    <submittedName>
        <fullName evidence="8">FGGY family carbohydrate kinase</fullName>
    </submittedName>
</protein>
<evidence type="ECO:0000256" key="1">
    <source>
        <dbReference type="ARBA" id="ARBA00009156"/>
    </source>
</evidence>
<keyword evidence="4 8" id="KW-0418">Kinase</keyword>
<evidence type="ECO:0000313" key="8">
    <source>
        <dbReference type="EMBL" id="MEK8028270.1"/>
    </source>
</evidence>
<dbReference type="InterPro" id="IPR018484">
    <property type="entry name" value="FGGY_N"/>
</dbReference>
<sequence>MPTPPPARRATPVAVLAIDQGTSATKCVLVADDGRIVAKASAALGERYPEPGWVEQDAEAVWDSVRSAVAQCLALAPDVPVRAVGLSTQRESALVWRRADAQALTPLLSWQDRRTVALRDTLAAREGVEAFVRDRSGLPLDPMFSALKLRWLLDRIDPQRTQAASGAWCVGTVDAFVLARLGAEGVIEAGNASRTQLLDVARGAWDAELLALFDIPEAALPRVVPSIRSHAEAGALHPRLAGVPVTAVMADSHAALFAHGARAPGEVKATMGTGSSVMGLTDGSRAAHPGLCRTIAWDLGAPGGDHGPVQALEGNIRAAGATLRWAADLFGLDSEQAAEIAARHSAAGLALVPGFTGLGAPWWDSHAVGLISGLTLATDRGALLAAAVDAIAHQVADVLAAMDASVDGIGCLRVDGGPSRNAALRAMLAGCIDRPVVYCADAELSALGVAHAAGLGIGLWSAEAVLALPREQQTTAPDQDAATRARITTARRHWARAVAQARLRG</sequence>
<dbReference type="Gene3D" id="3.30.420.40">
    <property type="match status" value="2"/>
</dbReference>
<dbReference type="EMBL" id="JBBUTF010000021">
    <property type="protein sequence ID" value="MEK8028270.1"/>
    <property type="molecule type" value="Genomic_DNA"/>
</dbReference>
<dbReference type="PANTHER" id="PTHR10196:SF69">
    <property type="entry name" value="GLYCEROL KINASE"/>
    <property type="match status" value="1"/>
</dbReference>
<proteinExistence type="inferred from homology"/>
<dbReference type="PANTHER" id="PTHR10196">
    <property type="entry name" value="SUGAR KINASE"/>
    <property type="match status" value="1"/>
</dbReference>
<name>A0ABU9BEC0_9BURK</name>
<dbReference type="SUPFAM" id="SSF53067">
    <property type="entry name" value="Actin-like ATPase domain"/>
    <property type="match status" value="2"/>
</dbReference>
<dbReference type="Pfam" id="PF02782">
    <property type="entry name" value="FGGY_C"/>
    <property type="match status" value="1"/>
</dbReference>
<gene>
    <name evidence="8" type="ORF">AACH11_20095</name>
</gene>
<dbReference type="InterPro" id="IPR018485">
    <property type="entry name" value="FGGY_C"/>
</dbReference>
<reference evidence="8 9" key="1">
    <citation type="submission" date="2024-04" db="EMBL/GenBank/DDBJ databases">
        <title>Novel species of the genus Ideonella isolated from streams.</title>
        <authorList>
            <person name="Lu H."/>
        </authorList>
    </citation>
    <scope>NUCLEOTIDE SEQUENCE [LARGE SCALE GENOMIC DNA]</scope>
    <source>
        <strain evidence="8 9">BYS139W</strain>
    </source>
</reference>
<accession>A0ABU9BEC0</accession>
<dbReference type="RefSeq" id="WP_341376055.1">
    <property type="nucleotide sequence ID" value="NZ_JBBUTF010000021.1"/>
</dbReference>
<keyword evidence="9" id="KW-1185">Reference proteome</keyword>
<comment type="similarity">
    <text evidence="1">Belongs to the FGGY kinase family.</text>
</comment>
<evidence type="ECO:0000256" key="3">
    <source>
        <dbReference type="ARBA" id="ARBA00022741"/>
    </source>
</evidence>
<dbReference type="InterPro" id="IPR000577">
    <property type="entry name" value="Carb_kinase_FGGY"/>
</dbReference>
<evidence type="ECO:0000256" key="4">
    <source>
        <dbReference type="ARBA" id="ARBA00022777"/>
    </source>
</evidence>
<dbReference type="Proteomes" id="UP001368500">
    <property type="component" value="Unassembled WGS sequence"/>
</dbReference>
<organism evidence="8 9">
    <name type="scientific">Pseudaquabacterium rugosum</name>
    <dbReference type="NCBI Taxonomy" id="2984194"/>
    <lineage>
        <taxon>Bacteria</taxon>
        <taxon>Pseudomonadati</taxon>
        <taxon>Pseudomonadota</taxon>
        <taxon>Betaproteobacteria</taxon>
        <taxon>Burkholderiales</taxon>
        <taxon>Sphaerotilaceae</taxon>
        <taxon>Pseudaquabacterium</taxon>
    </lineage>
</organism>
<comment type="caution">
    <text evidence="8">The sequence shown here is derived from an EMBL/GenBank/DDBJ whole genome shotgun (WGS) entry which is preliminary data.</text>
</comment>
<evidence type="ECO:0000256" key="5">
    <source>
        <dbReference type="ARBA" id="ARBA00022840"/>
    </source>
</evidence>
<keyword evidence="5" id="KW-0067">ATP-binding</keyword>
<dbReference type="GO" id="GO:0016301">
    <property type="term" value="F:kinase activity"/>
    <property type="evidence" value="ECO:0007669"/>
    <property type="project" value="UniProtKB-KW"/>
</dbReference>
<dbReference type="PIRSF" id="PIRSF000538">
    <property type="entry name" value="GlpK"/>
    <property type="match status" value="1"/>
</dbReference>
<feature type="domain" description="Carbohydrate kinase FGGY N-terminal" evidence="6">
    <location>
        <begin position="15"/>
        <end position="257"/>
    </location>
</feature>
<evidence type="ECO:0000259" key="7">
    <source>
        <dbReference type="Pfam" id="PF02782"/>
    </source>
</evidence>
<feature type="domain" description="Carbohydrate kinase FGGY C-terminal" evidence="7">
    <location>
        <begin position="268"/>
        <end position="454"/>
    </location>
</feature>
<evidence type="ECO:0000313" key="9">
    <source>
        <dbReference type="Proteomes" id="UP001368500"/>
    </source>
</evidence>
<evidence type="ECO:0000259" key="6">
    <source>
        <dbReference type="Pfam" id="PF00370"/>
    </source>
</evidence>
<evidence type="ECO:0000256" key="2">
    <source>
        <dbReference type="ARBA" id="ARBA00022679"/>
    </source>
</evidence>
<dbReference type="Pfam" id="PF00370">
    <property type="entry name" value="FGGY_N"/>
    <property type="match status" value="1"/>
</dbReference>
<dbReference type="InterPro" id="IPR043129">
    <property type="entry name" value="ATPase_NBD"/>
</dbReference>
<keyword evidence="3" id="KW-0547">Nucleotide-binding</keyword>